<dbReference type="AlphaFoldDB" id="A0A182IR72"/>
<proteinExistence type="predicted"/>
<protein>
    <submittedName>
        <fullName evidence="1">Uncharacterized protein</fullName>
    </submittedName>
</protein>
<evidence type="ECO:0000313" key="1">
    <source>
        <dbReference type="EnsemblMetazoa" id="AATE003935-PA.1"/>
    </source>
</evidence>
<sequence length="262" mass="27410">MGIGCLRWRDANQLNMSYSERELYGSQRAVPTLSASPSFRRSLSMSIPPDVVSPLYPARSLVKHTSCFFVSNIDEEIVMSDCSRLDADTIQLDCAACCSDPIGTVEAVVAADGDVAADRNSSFNSATMRSVSAAHSASVSSVCWLGDVTPLSPPSPVPIDSCPSASISCVSASSECFSSSMRCVAVSSSCCASICIISAVGVNGCCISDAGFNCMPGDPDESGDCMPAAWVLLFPSIVDDDIVLLLPVVCCIGFTTFVGIFE</sequence>
<organism evidence="1">
    <name type="scientific">Anopheles atroparvus</name>
    <name type="common">European mosquito</name>
    <dbReference type="NCBI Taxonomy" id="41427"/>
    <lineage>
        <taxon>Eukaryota</taxon>
        <taxon>Metazoa</taxon>
        <taxon>Ecdysozoa</taxon>
        <taxon>Arthropoda</taxon>
        <taxon>Hexapoda</taxon>
        <taxon>Insecta</taxon>
        <taxon>Pterygota</taxon>
        <taxon>Neoptera</taxon>
        <taxon>Endopterygota</taxon>
        <taxon>Diptera</taxon>
        <taxon>Nematocera</taxon>
        <taxon>Culicoidea</taxon>
        <taxon>Culicidae</taxon>
        <taxon>Anophelinae</taxon>
        <taxon>Anopheles</taxon>
    </lineage>
</organism>
<accession>A0A182IR72</accession>
<dbReference type="EnsemblMetazoa" id="AATE003935-RA">
    <property type="protein sequence ID" value="AATE003935-PA.1"/>
    <property type="gene ID" value="AATE003935"/>
</dbReference>
<name>A0A182IR72_ANOAO</name>
<reference evidence="1" key="1">
    <citation type="submission" date="2022-08" db="UniProtKB">
        <authorList>
            <consortium name="EnsemblMetazoa"/>
        </authorList>
    </citation>
    <scope>IDENTIFICATION</scope>
    <source>
        <strain evidence="1">EBRO</strain>
    </source>
</reference>
<dbReference type="VEuPathDB" id="VectorBase:AATE003935"/>